<dbReference type="InterPro" id="IPR043519">
    <property type="entry name" value="NT_sf"/>
</dbReference>
<evidence type="ECO:0000256" key="10">
    <source>
        <dbReference type="ARBA" id="ARBA00022884"/>
    </source>
</evidence>
<dbReference type="RefSeq" id="WP_053430672.1">
    <property type="nucleotide sequence ID" value="NZ_CP040441.1"/>
</dbReference>
<dbReference type="GO" id="GO:0046872">
    <property type="term" value="F:metal ion binding"/>
    <property type="evidence" value="ECO:0007669"/>
    <property type="project" value="UniProtKB-KW"/>
</dbReference>
<keyword evidence="5" id="KW-0819">tRNA processing</keyword>
<dbReference type="PATRIC" id="fig|136160.3.peg.1348"/>
<evidence type="ECO:0000256" key="8">
    <source>
        <dbReference type="ARBA" id="ARBA00022741"/>
    </source>
</evidence>
<feature type="domain" description="Poly A polymerase head" evidence="12">
    <location>
        <begin position="44"/>
        <end position="171"/>
    </location>
</feature>
<accession>A0A0M0KHL0</accession>
<evidence type="ECO:0000256" key="1">
    <source>
        <dbReference type="ARBA" id="ARBA00001946"/>
    </source>
</evidence>
<dbReference type="GO" id="GO:0000166">
    <property type="term" value="F:nucleotide binding"/>
    <property type="evidence" value="ECO:0007669"/>
    <property type="project" value="UniProtKB-KW"/>
</dbReference>
<organism evidence="13">
    <name type="scientific">Halalkalibacterium halodurans</name>
    <name type="common">Bacillus halodurans</name>
    <dbReference type="NCBI Taxonomy" id="86665"/>
    <lineage>
        <taxon>Bacteria</taxon>
        <taxon>Bacillati</taxon>
        <taxon>Bacillota</taxon>
        <taxon>Bacilli</taxon>
        <taxon>Bacillales</taxon>
        <taxon>Bacillaceae</taxon>
        <taxon>Halalkalibacterium (ex Joshi et al. 2022)</taxon>
    </lineage>
</organism>
<dbReference type="GO" id="GO:0000049">
    <property type="term" value="F:tRNA binding"/>
    <property type="evidence" value="ECO:0007669"/>
    <property type="project" value="UniProtKB-KW"/>
</dbReference>
<dbReference type="SUPFAM" id="SSF81301">
    <property type="entry name" value="Nucleotidyltransferase"/>
    <property type="match status" value="1"/>
</dbReference>
<dbReference type="Gene3D" id="1.10.3090.10">
    <property type="entry name" value="cca-adding enzyme, domain 2"/>
    <property type="match status" value="1"/>
</dbReference>
<dbReference type="AlphaFoldDB" id="A0A0M0KHL0"/>
<dbReference type="PANTHER" id="PTHR47788">
    <property type="entry name" value="POLYA POLYMERASE"/>
    <property type="match status" value="1"/>
</dbReference>
<evidence type="ECO:0000256" key="4">
    <source>
        <dbReference type="ARBA" id="ARBA00022679"/>
    </source>
</evidence>
<reference evidence="13" key="1">
    <citation type="submission" date="2015-08" db="EMBL/GenBank/DDBJ databases">
        <title>Complete DNA Sequence of Pseudomonas syringae pv. actinidiae, the Causal Agent of Kiwifruit Canker Disease.</title>
        <authorList>
            <person name="Rikkerink E.H.A."/>
            <person name="Fineran P.C."/>
        </authorList>
    </citation>
    <scope>NUCLEOTIDE SEQUENCE</scope>
    <source>
        <strain evidence="13">DSM 13666</strain>
    </source>
</reference>
<keyword evidence="10 11" id="KW-0694">RNA-binding</keyword>
<protein>
    <recommendedName>
        <fullName evidence="12">Poly A polymerase head domain-containing protein</fullName>
    </recommendedName>
</protein>
<dbReference type="GO" id="GO:0008033">
    <property type="term" value="P:tRNA processing"/>
    <property type="evidence" value="ECO:0007669"/>
    <property type="project" value="UniProtKB-KW"/>
</dbReference>
<dbReference type="InterPro" id="IPR052390">
    <property type="entry name" value="tRNA_nt/polyA_polymerase"/>
</dbReference>
<keyword evidence="3" id="KW-0820">tRNA-binding</keyword>
<keyword evidence="4 11" id="KW-0808">Transferase</keyword>
<proteinExistence type="inferred from homology"/>
<dbReference type="Pfam" id="PF01743">
    <property type="entry name" value="PolyA_pol"/>
    <property type="match status" value="1"/>
</dbReference>
<gene>
    <name evidence="13" type="ORF">AMD02_05310</name>
</gene>
<evidence type="ECO:0000256" key="6">
    <source>
        <dbReference type="ARBA" id="ARBA00022695"/>
    </source>
</evidence>
<name>A0A0M0KHL0_ALKHA</name>
<evidence type="ECO:0000256" key="9">
    <source>
        <dbReference type="ARBA" id="ARBA00022842"/>
    </source>
</evidence>
<dbReference type="SUPFAM" id="SSF81891">
    <property type="entry name" value="Poly A polymerase C-terminal region-like"/>
    <property type="match status" value="1"/>
</dbReference>
<evidence type="ECO:0000256" key="11">
    <source>
        <dbReference type="RuleBase" id="RU003953"/>
    </source>
</evidence>
<comment type="similarity">
    <text evidence="2 11">Belongs to the tRNA nucleotidyltransferase/poly(A) polymerase family.</text>
</comment>
<dbReference type="InterPro" id="IPR002646">
    <property type="entry name" value="PolA_pol_head_dom"/>
</dbReference>
<dbReference type="EMBL" id="LILD01000001">
    <property type="protein sequence ID" value="KOO38345.1"/>
    <property type="molecule type" value="Genomic_DNA"/>
</dbReference>
<evidence type="ECO:0000256" key="7">
    <source>
        <dbReference type="ARBA" id="ARBA00022723"/>
    </source>
</evidence>
<dbReference type="CDD" id="cd05398">
    <property type="entry name" value="NT_ClassII-CCAase"/>
    <property type="match status" value="1"/>
</dbReference>
<evidence type="ECO:0000313" key="13">
    <source>
        <dbReference type="EMBL" id="KOO38345.1"/>
    </source>
</evidence>
<dbReference type="GeneID" id="87598409"/>
<keyword evidence="6" id="KW-0548">Nucleotidyltransferase</keyword>
<evidence type="ECO:0000256" key="3">
    <source>
        <dbReference type="ARBA" id="ARBA00022555"/>
    </source>
</evidence>
<comment type="caution">
    <text evidence="13">The sequence shown here is derived from an EMBL/GenBank/DDBJ whole genome shotgun (WGS) entry which is preliminary data.</text>
</comment>
<evidence type="ECO:0000256" key="2">
    <source>
        <dbReference type="ARBA" id="ARBA00007265"/>
    </source>
</evidence>
<keyword evidence="8" id="KW-0547">Nucleotide-binding</keyword>
<comment type="cofactor">
    <cofactor evidence="1">
        <name>Mg(2+)</name>
        <dbReference type="ChEBI" id="CHEBI:18420"/>
    </cofactor>
</comment>
<keyword evidence="9" id="KW-0460">Magnesium</keyword>
<evidence type="ECO:0000259" key="12">
    <source>
        <dbReference type="Pfam" id="PF01743"/>
    </source>
</evidence>
<sequence>MSEEHQESYHSDNLIDLMNHTLTNDHLQLLKKLGEMAAKLRMNLFLVGGTVRDMLRGVPGGDLDLVIEGDALAFSQNVANVLGGKVKHHEPFATATWVGAENLKLDIVSARAESYAKPGALPTIRHSHITDDLARRDFSINAMAIHLHPASYGQLVDPFHGRHDLTNGLIRILHSQSFIDDPTRLFRGVRFVSRFNYRFEQKTANLALATQPALTNALANVSPERIVHELKLLCHETDPVSSFSKLEDLHVWQALLGLTFSSSSATHLSRLQEEQNGEPLHWFQAIATVGFLEDNWKASLVPFAITGMEQRFLQNIEDIQKRLTNMTRFSTDYLHKQLYQVPEEPLRFYALSSGEEMQKVLKLYLHQRKQLQPLLTGHDLMELGMKPSPLFKECLLLHECEQLKGTIENKQDALQFAREFFNQKQRL</sequence>
<dbReference type="GO" id="GO:0016779">
    <property type="term" value="F:nucleotidyltransferase activity"/>
    <property type="evidence" value="ECO:0007669"/>
    <property type="project" value="UniProtKB-KW"/>
</dbReference>
<dbReference type="Gene3D" id="3.30.460.10">
    <property type="entry name" value="Beta Polymerase, domain 2"/>
    <property type="match status" value="1"/>
</dbReference>
<dbReference type="PANTHER" id="PTHR47788:SF1">
    <property type="entry name" value="A-ADDING TRNA NUCLEOTIDYLTRANSFERASE"/>
    <property type="match status" value="1"/>
</dbReference>
<keyword evidence="7" id="KW-0479">Metal-binding</keyword>
<evidence type="ECO:0000256" key="5">
    <source>
        <dbReference type="ARBA" id="ARBA00022694"/>
    </source>
</evidence>